<dbReference type="Proteomes" id="UP000481153">
    <property type="component" value="Unassembled WGS sequence"/>
</dbReference>
<comment type="caution">
    <text evidence="1">The sequence shown here is derived from an EMBL/GenBank/DDBJ whole genome shotgun (WGS) entry which is preliminary data.</text>
</comment>
<sequence length="76" mass="8978">MSEALVARFEQWIGKKLVAKEEEDSVNEKEDVVFESRIDHTPYRIIVRGFYTEDLQLTRLNLQLDPDRIVTKVWIG</sequence>
<keyword evidence="2" id="KW-1185">Reference proteome</keyword>
<dbReference type="EMBL" id="VJMJ01000089">
    <property type="protein sequence ID" value="KAF0736350.1"/>
    <property type="molecule type" value="Genomic_DNA"/>
</dbReference>
<accession>A0A6G0X8J2</accession>
<protein>
    <submittedName>
        <fullName evidence="1">Uncharacterized protein</fullName>
    </submittedName>
</protein>
<name>A0A6G0X8J2_9STRA</name>
<gene>
    <name evidence="1" type="ORF">Ae201684_007370</name>
</gene>
<organism evidence="1 2">
    <name type="scientific">Aphanomyces euteiches</name>
    <dbReference type="NCBI Taxonomy" id="100861"/>
    <lineage>
        <taxon>Eukaryota</taxon>
        <taxon>Sar</taxon>
        <taxon>Stramenopiles</taxon>
        <taxon>Oomycota</taxon>
        <taxon>Saprolegniomycetes</taxon>
        <taxon>Saprolegniales</taxon>
        <taxon>Verrucalvaceae</taxon>
        <taxon>Aphanomyces</taxon>
    </lineage>
</organism>
<evidence type="ECO:0000313" key="1">
    <source>
        <dbReference type="EMBL" id="KAF0736350.1"/>
    </source>
</evidence>
<proteinExistence type="predicted"/>
<dbReference type="AlphaFoldDB" id="A0A6G0X8J2"/>
<evidence type="ECO:0000313" key="2">
    <source>
        <dbReference type="Proteomes" id="UP000481153"/>
    </source>
</evidence>
<dbReference type="VEuPathDB" id="FungiDB:AeMF1_019693"/>
<reference evidence="1 2" key="1">
    <citation type="submission" date="2019-07" db="EMBL/GenBank/DDBJ databases">
        <title>Genomics analysis of Aphanomyces spp. identifies a new class of oomycete effector associated with host adaptation.</title>
        <authorList>
            <person name="Gaulin E."/>
        </authorList>
    </citation>
    <scope>NUCLEOTIDE SEQUENCE [LARGE SCALE GENOMIC DNA]</scope>
    <source>
        <strain evidence="1 2">ATCC 201684</strain>
    </source>
</reference>